<keyword evidence="2" id="KW-0201">Cytochrome c-type biogenesis</keyword>
<dbReference type="EMBL" id="AP019736">
    <property type="protein sequence ID" value="BBL07032.1"/>
    <property type="molecule type" value="Genomic_DNA"/>
</dbReference>
<dbReference type="PANTHER" id="PTHR42852">
    <property type="entry name" value="THIOL:DISULFIDE INTERCHANGE PROTEIN DSBE"/>
    <property type="match status" value="1"/>
</dbReference>
<dbReference type="Pfam" id="PF00578">
    <property type="entry name" value="AhpC-TSA"/>
    <property type="match status" value="1"/>
</dbReference>
<keyword evidence="7" id="KW-1185">Reference proteome</keyword>
<dbReference type="GO" id="GO:0030313">
    <property type="term" value="C:cell envelope"/>
    <property type="evidence" value="ECO:0007669"/>
    <property type="project" value="UniProtKB-SubCell"/>
</dbReference>
<feature type="domain" description="Thioredoxin" evidence="5">
    <location>
        <begin position="240"/>
        <end position="379"/>
    </location>
</feature>
<dbReference type="CDD" id="cd02966">
    <property type="entry name" value="TlpA_like_family"/>
    <property type="match status" value="1"/>
</dbReference>
<dbReference type="KEGG" id="ada:A5CPEGH6_16700"/>
<dbReference type="PROSITE" id="PS51352">
    <property type="entry name" value="THIOREDOXIN_2"/>
    <property type="match status" value="1"/>
</dbReference>
<organism evidence="6 7">
    <name type="scientific">Alistipes dispar</name>
    <dbReference type="NCBI Taxonomy" id="2585119"/>
    <lineage>
        <taxon>Bacteria</taxon>
        <taxon>Pseudomonadati</taxon>
        <taxon>Bacteroidota</taxon>
        <taxon>Bacteroidia</taxon>
        <taxon>Bacteroidales</taxon>
        <taxon>Rikenellaceae</taxon>
        <taxon>Alistipes</taxon>
    </lineage>
</organism>
<evidence type="ECO:0000256" key="2">
    <source>
        <dbReference type="ARBA" id="ARBA00022748"/>
    </source>
</evidence>
<dbReference type="InterPro" id="IPR000866">
    <property type="entry name" value="AhpC/TSA"/>
</dbReference>
<dbReference type="GO" id="GO:0017004">
    <property type="term" value="P:cytochrome complex assembly"/>
    <property type="evidence" value="ECO:0007669"/>
    <property type="project" value="UniProtKB-KW"/>
</dbReference>
<keyword evidence="3" id="KW-1015">Disulfide bond</keyword>
<dbReference type="PROSITE" id="PS51257">
    <property type="entry name" value="PROKAR_LIPOPROTEIN"/>
    <property type="match status" value="1"/>
</dbReference>
<protein>
    <recommendedName>
        <fullName evidence="5">Thioredoxin domain-containing protein</fullName>
    </recommendedName>
</protein>
<dbReference type="AlphaFoldDB" id="A0A4Y1X1Y5"/>
<dbReference type="Proteomes" id="UP000319374">
    <property type="component" value="Chromosome"/>
</dbReference>
<dbReference type="GO" id="GO:0016209">
    <property type="term" value="F:antioxidant activity"/>
    <property type="evidence" value="ECO:0007669"/>
    <property type="project" value="InterPro"/>
</dbReference>
<evidence type="ECO:0000256" key="3">
    <source>
        <dbReference type="ARBA" id="ARBA00023157"/>
    </source>
</evidence>
<gene>
    <name evidence="6" type="ORF">A5CPEGH6_16700</name>
</gene>
<evidence type="ECO:0000313" key="7">
    <source>
        <dbReference type="Proteomes" id="UP000319374"/>
    </source>
</evidence>
<dbReference type="OrthoDB" id="6399635at2"/>
<dbReference type="GeneID" id="98673657"/>
<evidence type="ECO:0000259" key="5">
    <source>
        <dbReference type="PROSITE" id="PS51352"/>
    </source>
</evidence>
<dbReference type="InterPro" id="IPR013766">
    <property type="entry name" value="Thioredoxin_domain"/>
</dbReference>
<dbReference type="PANTHER" id="PTHR42852:SF6">
    <property type="entry name" value="THIOL:DISULFIDE INTERCHANGE PROTEIN DSBE"/>
    <property type="match status" value="1"/>
</dbReference>
<dbReference type="InterPro" id="IPR036249">
    <property type="entry name" value="Thioredoxin-like_sf"/>
</dbReference>
<dbReference type="GO" id="GO:0016491">
    <property type="term" value="F:oxidoreductase activity"/>
    <property type="evidence" value="ECO:0007669"/>
    <property type="project" value="InterPro"/>
</dbReference>
<keyword evidence="4" id="KW-0676">Redox-active center</keyword>
<evidence type="ECO:0000313" key="6">
    <source>
        <dbReference type="EMBL" id="BBL07032.1"/>
    </source>
</evidence>
<accession>A0A4Y1X1Y5</accession>
<evidence type="ECO:0000256" key="1">
    <source>
        <dbReference type="ARBA" id="ARBA00004196"/>
    </source>
</evidence>
<comment type="subcellular location">
    <subcellularLocation>
        <location evidence="1">Cell envelope</location>
    </subcellularLocation>
</comment>
<dbReference type="Gene3D" id="3.40.30.10">
    <property type="entry name" value="Glutaredoxin"/>
    <property type="match status" value="1"/>
</dbReference>
<sequence>MSRETFVVLCAAAAAMCGCQSSKVKISGRIVGTEPRNIYLEEVTPLRQTIVDSTVLAADGSYLFRLRDIAASPSLYNVVYDNERIPLLVEGGDRVTVNSAGSVVRNYTVEGSAESELLREFYQAFVVGAQHLDEIASRFAEPNLSEERHRELMKEYTNEYFRIRREQLRFIVENKSSLAAVYALYQRLPGDSYLFNGDGDVVYYRTVAEAVAERYPGSPYVGALQAEVARMDAQAGLASKVSELNYPDLELTDMYGEKVRLSKVAEGKVVLLDFWSAELGTSNALNADLKELYAKYAGRGFEVYQVGIDTSKPLWITAVQEQQLPWKSVTDLRGRASSALVVYNVQRIPANFLIDREGTIVGKNLYGRSLEEKLEQLLP</sequence>
<reference evidence="7" key="1">
    <citation type="submission" date="2019-06" db="EMBL/GenBank/DDBJ databases">
        <title>Alistipes onderdonkii subsp. vulgaris subsp. nov., Alistipes dispar sp. nov. and Alistipes communis sp. nov., isolated from human faeces, and creation of Alistipes onderdonkii subsp. onderdonkii subsp. nov.</title>
        <authorList>
            <person name="Sakamoto M."/>
            <person name="Ikeyama N."/>
            <person name="Ogata Y."/>
            <person name="Suda W."/>
            <person name="Iino T."/>
            <person name="Hattori M."/>
            <person name="Ohkuma M."/>
        </authorList>
    </citation>
    <scope>NUCLEOTIDE SEQUENCE [LARGE SCALE GENOMIC DNA]</scope>
    <source>
        <strain evidence="7">5CPEGH6</strain>
    </source>
</reference>
<proteinExistence type="predicted"/>
<dbReference type="SUPFAM" id="SSF52833">
    <property type="entry name" value="Thioredoxin-like"/>
    <property type="match status" value="1"/>
</dbReference>
<dbReference type="RefSeq" id="WP_141428999.1">
    <property type="nucleotide sequence ID" value="NZ_AP019736.1"/>
</dbReference>
<name>A0A4Y1X1Y5_9BACT</name>
<dbReference type="InterPro" id="IPR050553">
    <property type="entry name" value="Thioredoxin_ResA/DsbE_sf"/>
</dbReference>
<evidence type="ECO:0000256" key="4">
    <source>
        <dbReference type="ARBA" id="ARBA00023284"/>
    </source>
</evidence>